<evidence type="ECO:0000256" key="1">
    <source>
        <dbReference type="SAM" id="MobiDB-lite"/>
    </source>
</evidence>
<dbReference type="GeneID" id="96089129"/>
<dbReference type="RefSeq" id="XP_069302884.1">
    <property type="nucleotide sequence ID" value="XM_069455180.1"/>
</dbReference>
<dbReference type="Gene3D" id="3.40.1170.60">
    <property type="match status" value="1"/>
</dbReference>
<dbReference type="Pfam" id="PF00817">
    <property type="entry name" value="IMS"/>
    <property type="match status" value="1"/>
</dbReference>
<dbReference type="InterPro" id="IPR001126">
    <property type="entry name" value="UmuC"/>
</dbReference>
<feature type="compositionally biased region" description="Basic residues" evidence="1">
    <location>
        <begin position="403"/>
        <end position="414"/>
    </location>
</feature>
<dbReference type="InterPro" id="IPR036775">
    <property type="entry name" value="DNA_pol_Y-fam_lit_finger_sf"/>
</dbReference>
<dbReference type="EMBL" id="JBHGVX010000009">
    <property type="protein sequence ID" value="KAL1792300.1"/>
    <property type="molecule type" value="Genomic_DNA"/>
</dbReference>
<name>A0ABR3U725_9PLEO</name>
<gene>
    <name evidence="3" type="ORF">ACET3X_008807</name>
</gene>
<dbReference type="InterPro" id="IPR043128">
    <property type="entry name" value="Rev_trsase/Diguanyl_cyclase"/>
</dbReference>
<organism evidence="3 4">
    <name type="scientific">Alternaria dauci</name>
    <dbReference type="NCBI Taxonomy" id="48095"/>
    <lineage>
        <taxon>Eukaryota</taxon>
        <taxon>Fungi</taxon>
        <taxon>Dikarya</taxon>
        <taxon>Ascomycota</taxon>
        <taxon>Pezizomycotina</taxon>
        <taxon>Dothideomycetes</taxon>
        <taxon>Pleosporomycetidae</taxon>
        <taxon>Pleosporales</taxon>
        <taxon>Pleosporineae</taxon>
        <taxon>Pleosporaceae</taxon>
        <taxon>Alternaria</taxon>
        <taxon>Alternaria sect. Porri</taxon>
    </lineage>
</organism>
<dbReference type="InterPro" id="IPR043502">
    <property type="entry name" value="DNA/RNA_pol_sf"/>
</dbReference>
<dbReference type="PANTHER" id="PTHR46404:SF1">
    <property type="entry name" value="DNA POLYMERASE IOTA"/>
    <property type="match status" value="1"/>
</dbReference>
<keyword evidence="4" id="KW-1185">Reference proteome</keyword>
<dbReference type="Gene3D" id="3.30.70.270">
    <property type="match status" value="1"/>
</dbReference>
<feature type="compositionally biased region" description="Basic and acidic residues" evidence="1">
    <location>
        <begin position="636"/>
        <end position="646"/>
    </location>
</feature>
<feature type="region of interest" description="Disordered" evidence="1">
    <location>
        <begin position="629"/>
        <end position="650"/>
    </location>
</feature>
<dbReference type="PANTHER" id="PTHR46404">
    <property type="entry name" value="DNA POLYMERASE IOTA"/>
    <property type="match status" value="1"/>
</dbReference>
<evidence type="ECO:0000313" key="4">
    <source>
        <dbReference type="Proteomes" id="UP001578633"/>
    </source>
</evidence>
<dbReference type="PROSITE" id="PS50173">
    <property type="entry name" value="UMUC"/>
    <property type="match status" value="1"/>
</dbReference>
<evidence type="ECO:0000259" key="2">
    <source>
        <dbReference type="PROSITE" id="PS50173"/>
    </source>
</evidence>
<reference evidence="3 4" key="1">
    <citation type="submission" date="2024-09" db="EMBL/GenBank/DDBJ databases">
        <title>T2T genomes of carrot and Alternaria dauci and their utility for understanding host-pathogen interaction during carrot leaf blight disease.</title>
        <authorList>
            <person name="Liu W."/>
            <person name="Xu S."/>
            <person name="Ou C."/>
            <person name="Liu X."/>
            <person name="Zhuang F."/>
            <person name="Deng X.W."/>
        </authorList>
    </citation>
    <scope>NUCLEOTIDE SEQUENCE [LARGE SCALE GENOMIC DNA]</scope>
    <source>
        <strain evidence="3 4">A2016</strain>
    </source>
</reference>
<dbReference type="Gene3D" id="3.30.1490.100">
    <property type="entry name" value="DNA polymerase, Y-family, little finger domain"/>
    <property type="match status" value="1"/>
</dbReference>
<dbReference type="Proteomes" id="UP001578633">
    <property type="component" value="Chromosome 9"/>
</dbReference>
<proteinExistence type="predicted"/>
<feature type="domain" description="UmuC" evidence="2">
    <location>
        <begin position="10"/>
        <end position="264"/>
    </location>
</feature>
<protein>
    <recommendedName>
        <fullName evidence="2">UmuC domain-containing protein</fullName>
    </recommendedName>
</protein>
<accession>A0ABR3U725</accession>
<sequence>MKKVKRQSDAVIVHFDCFYASVFEHENPALRSLPLAVQQKQIVVTCNYEARRRGLRKLQLITEAKKICPDVVIVLGEDLTRFRNASKLLYSFLRSFSWNERVERLGFDEVFLDITDIIDYNISILNPNDLHNAFFCLAKDDPTRGFLYDATTLTGHLYPKTASCNLETYSLGTTAPNLLHLRLALGSHFAQYLRTKLTQDTGYTATVGISTNKLLAKLVGNTHKPDAQTTLVPSYTEHGDVGVDTDNIATFIDDHEVGQIPGIGFKIAQKLRAHVLQRPADFDAGLVYGGTKESVLVRHVRTWPGMGPEALERLLAGPGVPHGIGTRIWGLLNGCDDKDVGQAREVPRQISIEDSYLRLDSLEQVSKELAMLARRLLERMYVDLLDDNDDDLDGQDPGAHTSKSGKRWLAHPKMLRLSTRPRPPRNADGSRDRSFARISKSVPMPAFVFSLNGTTTSTDGIGDKLLREALLPLFRKLHPEKRGWDLSLVNVAATNMVDAARERGGVGRDIGKMFRRQEEVLGRWRVEEEPEEPKDARVEREGMVGKEHGSFERGEVMMDEGDGGSREEDWVVEEPEAHIRKETEDDDDGEWLMEEELAHTEPRFLIMQALTQTQQENSGQGEQILMMHSPSSTQSSEKEQEQKDQTPNDPWLTEWKRQLAEDNAVLQRHGSEDFPTASQEVESTVADAWVSEEEEDGDADMMDGDTFRCEECGAVMPMFALGAHYRWHEEI</sequence>
<evidence type="ECO:0000313" key="3">
    <source>
        <dbReference type="EMBL" id="KAL1792300.1"/>
    </source>
</evidence>
<dbReference type="SUPFAM" id="SSF56672">
    <property type="entry name" value="DNA/RNA polymerases"/>
    <property type="match status" value="1"/>
</dbReference>
<feature type="region of interest" description="Disordered" evidence="1">
    <location>
        <begin position="388"/>
        <end position="432"/>
    </location>
</feature>
<comment type="caution">
    <text evidence="3">The sequence shown here is derived from an EMBL/GenBank/DDBJ whole genome shotgun (WGS) entry which is preliminary data.</text>
</comment>